<feature type="coiled-coil region" evidence="1">
    <location>
        <begin position="67"/>
        <end position="152"/>
    </location>
</feature>
<evidence type="ECO:0000256" key="2">
    <source>
        <dbReference type="SAM" id="MobiDB-lite"/>
    </source>
</evidence>
<reference evidence="4" key="1">
    <citation type="submission" date="2023-10" db="EMBL/GenBank/DDBJ databases">
        <authorList>
            <person name="Chen Y."/>
            <person name="Shah S."/>
            <person name="Dougan E. K."/>
            <person name="Thang M."/>
            <person name="Chan C."/>
        </authorList>
    </citation>
    <scope>NUCLEOTIDE SEQUENCE [LARGE SCALE GENOMIC DNA]</scope>
</reference>
<protein>
    <recommendedName>
        <fullName evidence="3">U-box domain-containing protein</fullName>
    </recommendedName>
</protein>
<feature type="region of interest" description="Disordered" evidence="2">
    <location>
        <begin position="321"/>
        <end position="385"/>
    </location>
</feature>
<organism evidence="4 5">
    <name type="scientific">Prorocentrum cordatum</name>
    <dbReference type="NCBI Taxonomy" id="2364126"/>
    <lineage>
        <taxon>Eukaryota</taxon>
        <taxon>Sar</taxon>
        <taxon>Alveolata</taxon>
        <taxon>Dinophyceae</taxon>
        <taxon>Prorocentrales</taxon>
        <taxon>Prorocentraceae</taxon>
        <taxon>Prorocentrum</taxon>
    </lineage>
</organism>
<dbReference type="Gene3D" id="3.30.40.10">
    <property type="entry name" value="Zinc/RING finger domain, C3HC4 (zinc finger)"/>
    <property type="match status" value="1"/>
</dbReference>
<dbReference type="Gene3D" id="1.10.10.60">
    <property type="entry name" value="Homeodomain-like"/>
    <property type="match status" value="1"/>
</dbReference>
<feature type="compositionally biased region" description="Low complexity" evidence="2">
    <location>
        <begin position="349"/>
        <end position="382"/>
    </location>
</feature>
<dbReference type="SUPFAM" id="SSF57850">
    <property type="entry name" value="RING/U-box"/>
    <property type="match status" value="1"/>
</dbReference>
<dbReference type="Pfam" id="PF04564">
    <property type="entry name" value="U-box"/>
    <property type="match status" value="1"/>
</dbReference>
<feature type="compositionally biased region" description="Basic and acidic residues" evidence="2">
    <location>
        <begin position="321"/>
        <end position="333"/>
    </location>
</feature>
<feature type="compositionally biased region" description="Basic and acidic residues" evidence="2">
    <location>
        <begin position="1428"/>
        <end position="1447"/>
    </location>
</feature>
<accession>A0ABN9UB21</accession>
<feature type="domain" description="U-box" evidence="3">
    <location>
        <begin position="1169"/>
        <end position="1220"/>
    </location>
</feature>
<evidence type="ECO:0000256" key="1">
    <source>
        <dbReference type="SAM" id="Coils"/>
    </source>
</evidence>
<sequence>MADGPASVEDLSLCGLLGRLELLERYGQIRSPTDEEAAALAGEGAVKKAVAERAFLEAQIKAVDPQAAASEKRAARLKELLASVSEAASAEEPPHVQRARADLKRAEKDFAEVNKKFEKWDKGKQMLSIDEIKSLKRSHEEAQKRLDAARSFVEEQLARRAEAAAERPKALEAKVSRPVPVEFRPGPPKAAGRGPAPAVHVRPAAGGGGGYPAPAALRQGWVAAEVRAELAAELVAEDAGRPRPKPPPAAVARPRPARPSGGEEDGPVLSFGCACRAVAEYLGIGEGDARAMAESSKDFQAKLDAQGWEWVQERAVAIEKADREEQREKEKRRQAAAVARNTAKTGGSAPAAVAPPARAAAAAAPKVPGAKGKAKPKPAAAKNSGLAGLAGANRFGGLGGDDDSDEDGGGGWSTVRRSFRPAADRYIRARGRPRTEWIRTVLPDGLRVAGGFQLLADAAIDAQHWRKVVKGCQHPPAYWKNIFNSVVEVTSRSSTRRCSTGMDPLTKRDAPAFASQSSRYKPQCGAGEGPKSPQQGYILELQLLLSSDRRALCLAVVLRATPKLLIIEPAGVGSPLNPLLLKIRDGENDVDYAIARMSVVLETYNFIRINYPTSSHEVGADSYNFNKGAVAARALASPVGGRGSARVAMADPQLPAVLSALGRSLQALGLTECTPPGEVDALWRKLSEVPAVGSEQWASDGGLEDLAERCVGLSAGACWPEGDELTPPGTFAPEPCSGGPSADAVEVAAHGLAVLACGFGATTCGSDPLETLGRLAPQSAGRRSEGGVAGHAPRSADPWPFGQPAQLDALAPLMFCCLSRLGAAGPLVLCGQDRRLLRSLQALAAWTVSTLGRALGYGRLSSAVLWEWASRDAYWAVTVCQGVLSFRAPDVDGAEGGVLVPADLDLLQAAVLRALLGLSAPAVAFPEDSADSVRMVERDMALVRHRSELAVAVRRCQVMQWVLWACAREGGSTAAALAAFLAGLLQPGLECDPEWAAASDYRSGADLADHIRGAPSGELPRGFLQDCANVAHECPPAGSGGRKFLERCLSSVCGVRGPASEDGYALAALCIFAANARLDRDEGSPLVLELQGVTAPEVIVAHWSRWSGPVRTESLRFWADALLGASTAVLAPLPPTSQPGVPEDHAMAHMGAAAPRRRGGPLQALLQEVPDEFRCAIDGHLMMDPVSGPGGRVCDRGALAESLAERGVCPLTGSPASLSDFAREPETPADPWRVFAVADVVQDHRAVPLGAPNETMFQPQATGRAEAARGKAELLEACFPKVSRGSPVARRVAAREAPVARTRSWSWEEEAWRLERLFSGNGDFGIREEGPEAGRVVRLRHHCSDPDWQAINWAPEGLLLEAALGSAALRVLEPASLPQRFAGALPALFAEASAACPPRSSAVYRALQHIDRHMAALYLRAREADDRDAEALEEQKARDQAAEKQGEPDGQAEPEAGVPAFASAPGAGGGSACSSAPAAAAPAAPWSSEAQSLLEAAILEFRAEQDPKRRWMLIGQRVGRSARDCAERFRECRRQVLSRKSSAGPEADGEEDDGEPQASGLHLNLQKSVVIPLWEWPLDAAAQEWSNRMPEWSSMLVSHSGSYLGFQVGAGEDAWAAPVKKFRETVIAWAERGWGMCLTVLAYNTYILVKLMYVARLQGCFKDWPATEVLALQRLFPGPAGWLPSSIALCMQDELGMPTQLHSLTTAGGQQLRPPAVAAAAGPPARQAGQNLDAWDVEWRWAAWFRHGPAQRLLQAQEALARDGITANTVLEASLGATPRPVTAGRWRRARRTLQSTAARLLRQRLWLLKGHWGFRRKLKQWSLGPLEGRRVLVCKRVMKTLPKRLAPRIRASVLRTWLDGWCTARRLGSRGHACRLGCAAGEDCLRHYVRCPVPWEFGSRHLGLHDPGNSDGRAQAFLLWETGCSQERLVQLATLVAVAYQTHNILRHRCGGPLQVLREIRAQTGAGEL</sequence>
<feature type="region of interest" description="Disordered" evidence="2">
    <location>
        <begin position="778"/>
        <end position="797"/>
    </location>
</feature>
<feature type="compositionally biased region" description="Low complexity" evidence="2">
    <location>
        <begin position="1456"/>
        <end position="1465"/>
    </location>
</feature>
<dbReference type="EMBL" id="CAUYUJ010015638">
    <property type="protein sequence ID" value="CAK0856475.1"/>
    <property type="molecule type" value="Genomic_DNA"/>
</dbReference>
<evidence type="ECO:0000313" key="5">
    <source>
        <dbReference type="Proteomes" id="UP001189429"/>
    </source>
</evidence>
<proteinExistence type="predicted"/>
<feature type="region of interest" description="Disordered" evidence="2">
    <location>
        <begin position="397"/>
        <end position="416"/>
    </location>
</feature>
<dbReference type="Proteomes" id="UP001189429">
    <property type="component" value="Unassembled WGS sequence"/>
</dbReference>
<keyword evidence="5" id="KW-1185">Reference proteome</keyword>
<feature type="region of interest" description="Disordered" evidence="2">
    <location>
        <begin position="1428"/>
        <end position="1478"/>
    </location>
</feature>
<evidence type="ECO:0000259" key="3">
    <source>
        <dbReference type="Pfam" id="PF04564"/>
    </source>
</evidence>
<gene>
    <name evidence="4" type="ORF">PCOR1329_LOCUS46863</name>
</gene>
<feature type="region of interest" description="Disordered" evidence="2">
    <location>
        <begin position="1537"/>
        <end position="1559"/>
    </location>
</feature>
<comment type="caution">
    <text evidence="4">The sequence shown here is derived from an EMBL/GenBank/DDBJ whole genome shotgun (WGS) entry which is preliminary data.</text>
</comment>
<feature type="compositionally biased region" description="Low complexity" evidence="2">
    <location>
        <begin position="189"/>
        <end position="203"/>
    </location>
</feature>
<feature type="region of interest" description="Disordered" evidence="2">
    <location>
        <begin position="179"/>
        <end position="203"/>
    </location>
</feature>
<feature type="region of interest" description="Disordered" evidence="2">
    <location>
        <begin position="511"/>
        <end position="531"/>
    </location>
</feature>
<feature type="region of interest" description="Disordered" evidence="2">
    <location>
        <begin position="237"/>
        <end position="266"/>
    </location>
</feature>
<dbReference type="InterPro" id="IPR003613">
    <property type="entry name" value="Ubox_domain"/>
</dbReference>
<name>A0ABN9UB21_9DINO</name>
<dbReference type="InterPro" id="IPR013083">
    <property type="entry name" value="Znf_RING/FYVE/PHD"/>
</dbReference>
<evidence type="ECO:0000313" key="4">
    <source>
        <dbReference type="EMBL" id="CAK0856475.1"/>
    </source>
</evidence>
<keyword evidence="1" id="KW-0175">Coiled coil</keyword>